<dbReference type="InterPro" id="IPR002610">
    <property type="entry name" value="Peptidase_S54_rhomboid-like"/>
</dbReference>
<evidence type="ECO:0000256" key="8">
    <source>
        <dbReference type="ARBA" id="ARBA00022989"/>
    </source>
</evidence>
<dbReference type="AlphaFoldDB" id="W2S230"/>
<keyword evidence="5 10" id="KW-0812">Transmembrane</keyword>
<keyword evidence="14" id="KW-1185">Reference proteome</keyword>
<evidence type="ECO:0000256" key="10">
    <source>
        <dbReference type="RuleBase" id="RU362115"/>
    </source>
</evidence>
<feature type="compositionally biased region" description="Polar residues" evidence="11">
    <location>
        <begin position="1"/>
        <end position="53"/>
    </location>
</feature>
<evidence type="ECO:0000256" key="3">
    <source>
        <dbReference type="ARBA" id="ARBA00009045"/>
    </source>
</evidence>
<keyword evidence="8 10" id="KW-1133">Transmembrane helix</keyword>
<dbReference type="eggNOG" id="KOG2289">
    <property type="taxonomic scope" value="Eukaryota"/>
</dbReference>
<dbReference type="STRING" id="1220924.W2S230"/>
<evidence type="ECO:0000256" key="9">
    <source>
        <dbReference type="ARBA" id="ARBA00023136"/>
    </source>
</evidence>
<accession>W2S230</accession>
<evidence type="ECO:0000256" key="4">
    <source>
        <dbReference type="ARBA" id="ARBA00022670"/>
    </source>
</evidence>
<evidence type="ECO:0000256" key="7">
    <source>
        <dbReference type="ARBA" id="ARBA00022825"/>
    </source>
</evidence>
<evidence type="ECO:0000256" key="1">
    <source>
        <dbReference type="ARBA" id="ARBA00000156"/>
    </source>
</evidence>
<dbReference type="Proteomes" id="UP000030752">
    <property type="component" value="Unassembled WGS sequence"/>
</dbReference>
<protein>
    <recommendedName>
        <fullName evidence="10">Rhomboid-type serine protease</fullName>
        <ecNumber evidence="10">3.4.21.105</ecNumber>
    </recommendedName>
</protein>
<keyword evidence="9 10" id="KW-0472">Membrane</keyword>
<evidence type="ECO:0000259" key="12">
    <source>
        <dbReference type="Pfam" id="PF01694"/>
    </source>
</evidence>
<dbReference type="GO" id="GO:0006508">
    <property type="term" value="P:proteolysis"/>
    <property type="evidence" value="ECO:0007669"/>
    <property type="project" value="UniProtKB-KW"/>
</dbReference>
<dbReference type="InterPro" id="IPR022764">
    <property type="entry name" value="Peptidase_S54_rhomboid_dom"/>
</dbReference>
<name>W2S230_CYPE1</name>
<keyword evidence="7 10" id="KW-0720">Serine protease</keyword>
<comment type="caution">
    <text evidence="10">Lacks conserved residue(s) required for the propagation of feature annotation.</text>
</comment>
<keyword evidence="4 10" id="KW-0645">Protease</keyword>
<dbReference type="Pfam" id="PF01694">
    <property type="entry name" value="Rhomboid"/>
    <property type="match status" value="1"/>
</dbReference>
<feature type="transmembrane region" description="Helical" evidence="10">
    <location>
        <begin position="275"/>
        <end position="297"/>
    </location>
</feature>
<comment type="similarity">
    <text evidence="3 10">Belongs to the peptidase S54 family.</text>
</comment>
<dbReference type="SUPFAM" id="SSF144091">
    <property type="entry name" value="Rhomboid-like"/>
    <property type="match status" value="1"/>
</dbReference>
<comment type="subcellular location">
    <subcellularLocation>
        <location evidence="2 10">Membrane</location>
        <topology evidence="2 10">Multi-pass membrane protein</topology>
    </subcellularLocation>
</comment>
<feature type="domain" description="Peptidase S54 rhomboid" evidence="12">
    <location>
        <begin position="240"/>
        <end position="377"/>
    </location>
</feature>
<dbReference type="Gene3D" id="1.20.1540.10">
    <property type="entry name" value="Rhomboid-like"/>
    <property type="match status" value="1"/>
</dbReference>
<dbReference type="GO" id="GO:0004252">
    <property type="term" value="F:serine-type endopeptidase activity"/>
    <property type="evidence" value="ECO:0007669"/>
    <property type="project" value="InterPro"/>
</dbReference>
<dbReference type="GO" id="GO:0016020">
    <property type="term" value="C:membrane"/>
    <property type="evidence" value="ECO:0007669"/>
    <property type="project" value="UniProtKB-SubCell"/>
</dbReference>
<evidence type="ECO:0000256" key="6">
    <source>
        <dbReference type="ARBA" id="ARBA00022801"/>
    </source>
</evidence>
<feature type="transmembrane region" description="Helical" evidence="10">
    <location>
        <begin position="132"/>
        <end position="152"/>
    </location>
</feature>
<keyword evidence="6 10" id="KW-0378">Hydrolase</keyword>
<dbReference type="PANTHER" id="PTHR22936:SF69">
    <property type="entry name" value="RHOMBOID-LIKE PROTEIN"/>
    <property type="match status" value="1"/>
</dbReference>
<reference evidence="13 14" key="1">
    <citation type="submission" date="2013-03" db="EMBL/GenBank/DDBJ databases">
        <title>The Genome Sequence of Phialophora europaea CBS 101466.</title>
        <authorList>
            <consortium name="The Broad Institute Genomics Platform"/>
            <person name="Cuomo C."/>
            <person name="de Hoog S."/>
            <person name="Gorbushina A."/>
            <person name="Walker B."/>
            <person name="Young S.K."/>
            <person name="Zeng Q."/>
            <person name="Gargeya S."/>
            <person name="Fitzgerald M."/>
            <person name="Haas B."/>
            <person name="Abouelleil A."/>
            <person name="Allen A.W."/>
            <person name="Alvarado L."/>
            <person name="Arachchi H.M."/>
            <person name="Berlin A.M."/>
            <person name="Chapman S.B."/>
            <person name="Gainer-Dewar J."/>
            <person name="Goldberg J."/>
            <person name="Griggs A."/>
            <person name="Gujja S."/>
            <person name="Hansen M."/>
            <person name="Howarth C."/>
            <person name="Imamovic A."/>
            <person name="Ireland A."/>
            <person name="Larimer J."/>
            <person name="McCowan C."/>
            <person name="Murphy C."/>
            <person name="Pearson M."/>
            <person name="Poon T.W."/>
            <person name="Priest M."/>
            <person name="Roberts A."/>
            <person name="Saif S."/>
            <person name="Shea T."/>
            <person name="Sisk P."/>
            <person name="Sykes S."/>
            <person name="Wortman J."/>
            <person name="Nusbaum C."/>
            <person name="Birren B."/>
        </authorList>
    </citation>
    <scope>NUCLEOTIDE SEQUENCE [LARGE SCALE GENOMIC DNA]</scope>
    <source>
        <strain evidence="13 14">CBS 101466</strain>
    </source>
</reference>
<gene>
    <name evidence="13" type="ORF">HMPREF1541_03948</name>
</gene>
<dbReference type="HOGENOM" id="CLU_022618_0_1_1"/>
<feature type="compositionally biased region" description="Polar residues" evidence="11">
    <location>
        <begin position="78"/>
        <end position="102"/>
    </location>
</feature>
<dbReference type="EC" id="3.4.21.105" evidence="10"/>
<evidence type="ECO:0000256" key="11">
    <source>
        <dbReference type="SAM" id="MobiDB-lite"/>
    </source>
</evidence>
<feature type="transmembrane region" description="Helical" evidence="10">
    <location>
        <begin position="303"/>
        <end position="326"/>
    </location>
</feature>
<dbReference type="PANTHER" id="PTHR22936">
    <property type="entry name" value="RHOMBOID-RELATED"/>
    <property type="match status" value="1"/>
</dbReference>
<feature type="transmembrane region" description="Helical" evidence="10">
    <location>
        <begin position="443"/>
        <end position="465"/>
    </location>
</feature>
<evidence type="ECO:0000256" key="5">
    <source>
        <dbReference type="ARBA" id="ARBA00022692"/>
    </source>
</evidence>
<dbReference type="VEuPathDB" id="FungiDB:HMPREF1541_03948"/>
<dbReference type="GeneID" id="19971287"/>
<feature type="transmembrane region" description="Helical" evidence="10">
    <location>
        <begin position="242"/>
        <end position="263"/>
    </location>
</feature>
<comment type="catalytic activity">
    <reaction evidence="1 10">
        <text>Cleaves type-1 transmembrane domains using a catalytic dyad composed of serine and histidine that are contributed by different transmembrane domains.</text>
        <dbReference type="EC" id="3.4.21.105"/>
    </reaction>
</comment>
<feature type="region of interest" description="Disordered" evidence="11">
    <location>
        <begin position="1"/>
        <end position="109"/>
    </location>
</feature>
<evidence type="ECO:0000256" key="2">
    <source>
        <dbReference type="ARBA" id="ARBA00004141"/>
    </source>
</evidence>
<dbReference type="RefSeq" id="XP_008716518.1">
    <property type="nucleotide sequence ID" value="XM_008718296.1"/>
</dbReference>
<evidence type="ECO:0000313" key="14">
    <source>
        <dbReference type="Proteomes" id="UP000030752"/>
    </source>
</evidence>
<proteinExistence type="inferred from homology"/>
<organism evidence="13 14">
    <name type="scientific">Cyphellophora europaea (strain CBS 101466)</name>
    <name type="common">Phialophora europaea</name>
    <dbReference type="NCBI Taxonomy" id="1220924"/>
    <lineage>
        <taxon>Eukaryota</taxon>
        <taxon>Fungi</taxon>
        <taxon>Dikarya</taxon>
        <taxon>Ascomycota</taxon>
        <taxon>Pezizomycotina</taxon>
        <taxon>Eurotiomycetes</taxon>
        <taxon>Chaetothyriomycetidae</taxon>
        <taxon>Chaetothyriales</taxon>
        <taxon>Cyphellophoraceae</taxon>
        <taxon>Cyphellophora</taxon>
    </lineage>
</organism>
<dbReference type="InterPro" id="IPR035952">
    <property type="entry name" value="Rhomboid-like_sf"/>
</dbReference>
<feature type="transmembrane region" description="Helical" evidence="10">
    <location>
        <begin position="338"/>
        <end position="357"/>
    </location>
</feature>
<dbReference type="EMBL" id="KB822719">
    <property type="protein sequence ID" value="ETN42009.1"/>
    <property type="molecule type" value="Genomic_DNA"/>
</dbReference>
<comment type="function">
    <text evidence="10">Serine protease involved in intramembrane proteolysis.</text>
</comment>
<dbReference type="OrthoDB" id="2146116at2759"/>
<evidence type="ECO:0000313" key="13">
    <source>
        <dbReference type="EMBL" id="ETN42009.1"/>
    </source>
</evidence>
<sequence>MTANDYYNSQPNYYAQASHPNHVPSHNTYAAYEPSSSSAQHTPYSQSTMNHTFGSDEPLDPRYHGSSKPVPPARDTHPQSIPLQPSKLNTKTSDLRHQNTQYPPSPESRVEAQLLPERRRRKKKEGWFRGKIPWIVYVVTLAQLTTFVVEIIRNSITTGSPIMTRPQFNPMIGPSPYVLINMGARFVPCMRRDEDIQEANPPITTWHCPNSTSNNADDPHNTCDLSALCGFGGLDNQEPNQWFRFIVPIFLHAGLIHIAFNMLLQLTLGREIEKLIGSIRFAIVYFSSGIFGFVLGANFAGKAVASTGASGCLFGILALNLLDLIYHWNERPQPIRELMWLLAEIIFSFLLGLLPGLDNFSHIGGFCMGIALGICILHSPAPLRQRLGESVMPYRNVGSDPDISAMKPAARVARREKMADYTAFRKAPLGFFKGRKPLWWGWWLLRAGALIGVLVGFIVLLNNFYKYHDTCSWCKYLSCLPVSDWCELDNLRVTQTQQSSNTKRNLALAGASVILGMAP</sequence>
<dbReference type="InParanoid" id="W2S230"/>